<dbReference type="AlphaFoldDB" id="A0A4S3MCR2"/>
<gene>
    <name evidence="3" type="ORF">E7681_01920</name>
</gene>
<feature type="chain" id="PRO_5020487150" evidence="1">
    <location>
        <begin position="20"/>
        <end position="378"/>
    </location>
</feature>
<keyword evidence="1" id="KW-0732">Signal</keyword>
<reference evidence="3 4" key="1">
    <citation type="submission" date="2019-04" db="EMBL/GenBank/DDBJ databases">
        <title>Draft genome sequence of Youngimonas vesicularis.</title>
        <authorList>
            <person name="Hameed A."/>
        </authorList>
    </citation>
    <scope>NUCLEOTIDE SEQUENCE [LARGE SCALE GENOMIC DNA]</scope>
    <source>
        <strain evidence="3 4">CC-AMW-E</strain>
    </source>
</reference>
<sequence>MIRLAALLALCLWPLTVWAETDDPATAARAAAKALEEAAISLSKADSARDRVKALTQTLKAYEDGLEAMRDGLRRVSLREARLTQDLQAREAEVAQLLGVLQSIAAAPAPVAMIHPQGPTGTARAGMLVADVTPALNAKAQTLRTKLEEVQTLRTLQESAANTLRSGLDGVQKARAELSQALADRTDLPKRFTEDPVKTAILISSTETLEGFASGLYDITEDEVAGSLPDISDRMGTLPMPVQGRVLLRSGETDAAGIARPGVVLATRPRALVTSPTAATVRYLGPLLDYGNVMILEPQAGLLFVLAGLDAVYGQAGQVLPAGSPVGLMGGQDAGPGTILSQAGDGAGTQASETLYIEVRQDNQAVDPALWFKMQKDE</sequence>
<proteinExistence type="predicted"/>
<name>A0A4S3MCR2_9RHOB</name>
<accession>A0A4S3MCR2</accession>
<evidence type="ECO:0000313" key="3">
    <source>
        <dbReference type="EMBL" id="THD76621.1"/>
    </source>
</evidence>
<dbReference type="SUPFAM" id="SSF51261">
    <property type="entry name" value="Duplicated hybrid motif"/>
    <property type="match status" value="1"/>
</dbReference>
<dbReference type="Pfam" id="PF01551">
    <property type="entry name" value="Peptidase_M23"/>
    <property type="match status" value="1"/>
</dbReference>
<keyword evidence="4" id="KW-1185">Reference proteome</keyword>
<evidence type="ECO:0000256" key="1">
    <source>
        <dbReference type="SAM" id="SignalP"/>
    </source>
</evidence>
<evidence type="ECO:0000259" key="2">
    <source>
        <dbReference type="Pfam" id="PF01551"/>
    </source>
</evidence>
<dbReference type="EMBL" id="SSMD01000001">
    <property type="protein sequence ID" value="THD76621.1"/>
    <property type="molecule type" value="Genomic_DNA"/>
</dbReference>
<feature type="signal peptide" evidence="1">
    <location>
        <begin position="1"/>
        <end position="19"/>
    </location>
</feature>
<organism evidence="3 4">
    <name type="scientific">Thalassobius vesicularis</name>
    <dbReference type="NCBI Taxonomy" id="1294297"/>
    <lineage>
        <taxon>Bacteria</taxon>
        <taxon>Pseudomonadati</taxon>
        <taxon>Pseudomonadota</taxon>
        <taxon>Alphaproteobacteria</taxon>
        <taxon>Rhodobacterales</taxon>
        <taxon>Roseobacteraceae</taxon>
        <taxon>Thalassovita</taxon>
    </lineage>
</organism>
<feature type="domain" description="M23ase beta-sheet core" evidence="2">
    <location>
        <begin position="261"/>
        <end position="368"/>
    </location>
</feature>
<evidence type="ECO:0000313" key="4">
    <source>
        <dbReference type="Proteomes" id="UP000306113"/>
    </source>
</evidence>
<dbReference type="InterPro" id="IPR016047">
    <property type="entry name" value="M23ase_b-sheet_dom"/>
</dbReference>
<dbReference type="RefSeq" id="WP_136337565.1">
    <property type="nucleotide sequence ID" value="NZ_SSMD01000001.1"/>
</dbReference>
<dbReference type="OrthoDB" id="9809144at2"/>
<dbReference type="InterPro" id="IPR011055">
    <property type="entry name" value="Dup_hybrid_motif"/>
</dbReference>
<dbReference type="Proteomes" id="UP000306113">
    <property type="component" value="Unassembled WGS sequence"/>
</dbReference>
<dbReference type="Gene3D" id="2.70.70.10">
    <property type="entry name" value="Glucose Permease (Domain IIA)"/>
    <property type="match status" value="1"/>
</dbReference>
<protein>
    <submittedName>
        <fullName evidence="3">Peptidase M23</fullName>
    </submittedName>
</protein>
<comment type="caution">
    <text evidence="3">The sequence shown here is derived from an EMBL/GenBank/DDBJ whole genome shotgun (WGS) entry which is preliminary data.</text>
</comment>